<sequence>MWETSLREVMGSVRRSRTSSANKLILCCLSPAGIPLMFAFNLIASARGSIIRVKSKGDNGHPCRVPFVILKGFEKVPSTRTPAEGSP</sequence>
<organism evidence="2 3">
    <name type="scientific">Eleutherodactylus coqui</name>
    <name type="common">Puerto Rican coqui</name>
    <dbReference type="NCBI Taxonomy" id="57060"/>
    <lineage>
        <taxon>Eukaryota</taxon>
        <taxon>Metazoa</taxon>
        <taxon>Chordata</taxon>
        <taxon>Craniata</taxon>
        <taxon>Vertebrata</taxon>
        <taxon>Euteleostomi</taxon>
        <taxon>Amphibia</taxon>
        <taxon>Batrachia</taxon>
        <taxon>Anura</taxon>
        <taxon>Neobatrachia</taxon>
        <taxon>Hyloidea</taxon>
        <taxon>Eleutherodactylidae</taxon>
        <taxon>Eleutherodactylinae</taxon>
        <taxon>Eleutherodactylus</taxon>
        <taxon>Eleutherodactylus</taxon>
    </lineage>
</organism>
<evidence type="ECO:0000256" key="1">
    <source>
        <dbReference type="SAM" id="Phobius"/>
    </source>
</evidence>
<keyword evidence="1" id="KW-0472">Membrane</keyword>
<name>A0A8J6EBV1_ELECQ</name>
<accession>A0A8J6EBV1</accession>
<proteinExistence type="predicted"/>
<evidence type="ECO:0000313" key="2">
    <source>
        <dbReference type="EMBL" id="KAG9461411.1"/>
    </source>
</evidence>
<gene>
    <name evidence="2" type="ORF">GDO78_016946</name>
</gene>
<evidence type="ECO:0000313" key="3">
    <source>
        <dbReference type="Proteomes" id="UP000770717"/>
    </source>
</evidence>
<keyword evidence="1" id="KW-1133">Transmembrane helix</keyword>
<dbReference type="Proteomes" id="UP000770717">
    <property type="component" value="Unassembled WGS sequence"/>
</dbReference>
<keyword evidence="3" id="KW-1185">Reference proteome</keyword>
<reference evidence="2" key="1">
    <citation type="thesis" date="2020" institute="ProQuest LLC" country="789 East Eisenhower Parkway, Ann Arbor, MI, USA">
        <title>Comparative Genomics and Chromosome Evolution.</title>
        <authorList>
            <person name="Mudd A.B."/>
        </authorList>
    </citation>
    <scope>NUCLEOTIDE SEQUENCE</scope>
    <source>
        <strain evidence="2">HN-11 Male</strain>
        <tissue evidence="2">Kidney and liver</tissue>
    </source>
</reference>
<feature type="transmembrane region" description="Helical" evidence="1">
    <location>
        <begin position="20"/>
        <end position="44"/>
    </location>
</feature>
<dbReference type="EMBL" id="WNTK01021991">
    <property type="protein sequence ID" value="KAG9461411.1"/>
    <property type="molecule type" value="Genomic_DNA"/>
</dbReference>
<protein>
    <submittedName>
        <fullName evidence="2">Uncharacterized protein</fullName>
    </submittedName>
</protein>
<comment type="caution">
    <text evidence="2">The sequence shown here is derived from an EMBL/GenBank/DDBJ whole genome shotgun (WGS) entry which is preliminary data.</text>
</comment>
<dbReference type="OrthoDB" id="10581025at2759"/>
<dbReference type="AlphaFoldDB" id="A0A8J6EBV1"/>
<keyword evidence="1" id="KW-0812">Transmembrane</keyword>